<sequence length="756" mass="82973">MEEGSGGGIAGAAASSSSTLLSGGGRQRFEVELRPGETTIVSWKKLIKDANKAANNKNDNKAPPVSAPPVPLPVAANPALDSRIAPISGDTAEDEANDAPPGSRFSAVIEKIERLYMGKNSSDEEDLNDVPDDDEYDTEDSFIDDTELDEYFQVDNSAIKHDGFFVNRGKLERTNEPTVLPTEQPKKRRRKDSTKGYSGSNDGNVPNKHMKVNKKEGRKLVASVDKDSITPSRSITLPTANCEDVKYQSPIIALGTVVKKPSDPKTVMDPCPTRMLNGDARVMAKNIDKQKTGILQSKKHGTKLKDGSLSPALPSQRANDKGADVQLKSQGQLLNNSEELNQSVLPREKNVIHEQGDIKASEIVQQPKITHMARKEGSSAKPKSTSLMLEKAIRDLEKIVAETRPPSMEVPEADNSSQAVKRRMPPEIKQKLAKVARLAHAIHGKLTKELLNRLMSILGHLIQLRSLKRNLQNMVVMGLSAKEEKDARLQQLKKEVDEMVKIRAPLMKPEAIEQQAGSSDDFQETSIKEKVKSRFTTDDALEDKICDVYDLYVDGLDEDIGPQVRKLYAELAELWPKGFMDNHGIKRAICRAKERRKALHRRKEQENLKRKKLLAPKTETLTVDGGSLQHAPDKLVTDSGAAVRSISNTIAANAAVRSPNVPTADKPKQEKLKNTQNETMASEVLVKKKVKRKAEAESDDGQFQKSTSAQGEERRKLHKQTASSAAPVKAATQSSLVTPTAAQPTQPTVNSSADMP</sequence>
<protein>
    <submittedName>
        <fullName evidence="1">Uncharacterized protein</fullName>
    </submittedName>
</protein>
<comment type="caution">
    <text evidence="1">The sequence shown here is derived from an EMBL/GenBank/DDBJ whole genome shotgun (WGS) entry which is preliminary data.</text>
</comment>
<dbReference type="EMBL" id="CM042061">
    <property type="protein sequence ID" value="KAI3672926.1"/>
    <property type="molecule type" value="Genomic_DNA"/>
</dbReference>
<name>A0ACB8XRT9_ARCLA</name>
<reference evidence="1 2" key="2">
    <citation type="journal article" date="2022" name="Mol. Ecol. Resour.">
        <title>The genomes of chicory, endive, great burdock and yacon provide insights into Asteraceae paleo-polyploidization history and plant inulin production.</title>
        <authorList>
            <person name="Fan W."/>
            <person name="Wang S."/>
            <person name="Wang H."/>
            <person name="Wang A."/>
            <person name="Jiang F."/>
            <person name="Liu H."/>
            <person name="Zhao H."/>
            <person name="Xu D."/>
            <person name="Zhang Y."/>
        </authorList>
    </citation>
    <scope>NUCLEOTIDE SEQUENCE [LARGE SCALE GENOMIC DNA]</scope>
    <source>
        <strain evidence="2">cv. Niubang</strain>
    </source>
</reference>
<keyword evidence="2" id="KW-1185">Reference proteome</keyword>
<dbReference type="Proteomes" id="UP001055879">
    <property type="component" value="Linkage Group LG15"/>
</dbReference>
<evidence type="ECO:0000313" key="2">
    <source>
        <dbReference type="Proteomes" id="UP001055879"/>
    </source>
</evidence>
<gene>
    <name evidence="1" type="ORF">L6452_39029</name>
</gene>
<reference evidence="2" key="1">
    <citation type="journal article" date="2022" name="Mol. Ecol. Resour.">
        <title>The genomes of chicory, endive, great burdock and yacon provide insights into Asteraceae palaeo-polyploidization history and plant inulin production.</title>
        <authorList>
            <person name="Fan W."/>
            <person name="Wang S."/>
            <person name="Wang H."/>
            <person name="Wang A."/>
            <person name="Jiang F."/>
            <person name="Liu H."/>
            <person name="Zhao H."/>
            <person name="Xu D."/>
            <person name="Zhang Y."/>
        </authorList>
    </citation>
    <scope>NUCLEOTIDE SEQUENCE [LARGE SCALE GENOMIC DNA]</scope>
    <source>
        <strain evidence="2">cv. Niubang</strain>
    </source>
</reference>
<evidence type="ECO:0000313" key="1">
    <source>
        <dbReference type="EMBL" id="KAI3672926.1"/>
    </source>
</evidence>
<proteinExistence type="predicted"/>
<organism evidence="1 2">
    <name type="scientific">Arctium lappa</name>
    <name type="common">Greater burdock</name>
    <name type="synonym">Lappa major</name>
    <dbReference type="NCBI Taxonomy" id="4217"/>
    <lineage>
        <taxon>Eukaryota</taxon>
        <taxon>Viridiplantae</taxon>
        <taxon>Streptophyta</taxon>
        <taxon>Embryophyta</taxon>
        <taxon>Tracheophyta</taxon>
        <taxon>Spermatophyta</taxon>
        <taxon>Magnoliopsida</taxon>
        <taxon>eudicotyledons</taxon>
        <taxon>Gunneridae</taxon>
        <taxon>Pentapetalae</taxon>
        <taxon>asterids</taxon>
        <taxon>campanulids</taxon>
        <taxon>Asterales</taxon>
        <taxon>Asteraceae</taxon>
        <taxon>Carduoideae</taxon>
        <taxon>Cardueae</taxon>
        <taxon>Arctiinae</taxon>
        <taxon>Arctium</taxon>
    </lineage>
</organism>
<accession>A0ACB8XRT9</accession>